<protein>
    <submittedName>
        <fullName evidence="1">Uncharacterized protein</fullName>
    </submittedName>
</protein>
<organism evidence="1 2">
    <name type="scientific">Trichoderma asperellum (strain ATCC 204424 / CBS 433.97 / NBRC 101777)</name>
    <dbReference type="NCBI Taxonomy" id="1042311"/>
    <lineage>
        <taxon>Eukaryota</taxon>
        <taxon>Fungi</taxon>
        <taxon>Dikarya</taxon>
        <taxon>Ascomycota</taxon>
        <taxon>Pezizomycotina</taxon>
        <taxon>Sordariomycetes</taxon>
        <taxon>Hypocreomycetidae</taxon>
        <taxon>Hypocreales</taxon>
        <taxon>Hypocreaceae</taxon>
        <taxon>Trichoderma</taxon>
    </lineage>
</organism>
<sequence length="70" mass="7559">MPYLLAANLLGSSLQGACCSYFSRSTRAKSRTVIADFCSPPGDSSVHGLALANVMLAMHTYWLSPCKCMR</sequence>
<keyword evidence="2" id="KW-1185">Reference proteome</keyword>
<dbReference type="AlphaFoldDB" id="A0A2T3Z6S7"/>
<proteinExistence type="predicted"/>
<accession>A0A2T3Z6S7</accession>
<evidence type="ECO:0000313" key="1">
    <source>
        <dbReference type="EMBL" id="PTB40470.1"/>
    </source>
</evidence>
<gene>
    <name evidence="1" type="ORF">M441DRAFT_68931</name>
</gene>
<dbReference type="Proteomes" id="UP000240493">
    <property type="component" value="Unassembled WGS sequence"/>
</dbReference>
<evidence type="ECO:0000313" key="2">
    <source>
        <dbReference type="Proteomes" id="UP000240493"/>
    </source>
</evidence>
<name>A0A2T3Z6S7_TRIA4</name>
<dbReference type="EMBL" id="KZ679262">
    <property type="protein sequence ID" value="PTB40470.1"/>
    <property type="molecule type" value="Genomic_DNA"/>
</dbReference>
<reference evidence="1 2" key="1">
    <citation type="submission" date="2016-07" db="EMBL/GenBank/DDBJ databases">
        <title>Multiple horizontal gene transfer events from other fungi enriched the ability of initially mycotrophic Trichoderma (Ascomycota) to feed on dead plant biomass.</title>
        <authorList>
            <consortium name="DOE Joint Genome Institute"/>
            <person name="Aerts A."/>
            <person name="Atanasova L."/>
            <person name="Chenthamara K."/>
            <person name="Zhang J."/>
            <person name="Grujic M."/>
            <person name="Henrissat B."/>
            <person name="Kuo A."/>
            <person name="Salamov A."/>
            <person name="Lipzen A."/>
            <person name="Labutti K."/>
            <person name="Barry K."/>
            <person name="Miao Y."/>
            <person name="Rahimi M.J."/>
            <person name="Shen Q."/>
            <person name="Grigoriev I.V."/>
            <person name="Kubicek C.P."/>
            <person name="Druzhinina I.S."/>
        </authorList>
    </citation>
    <scope>NUCLEOTIDE SEQUENCE [LARGE SCALE GENOMIC DNA]</scope>
    <source>
        <strain evidence="1 2">CBS 433.97</strain>
    </source>
</reference>